<name>A0ABS9LP25_9BRAD</name>
<dbReference type="Proteomes" id="UP001139012">
    <property type="component" value="Unassembled WGS sequence"/>
</dbReference>
<reference evidence="1" key="1">
    <citation type="submission" date="2022-01" db="EMBL/GenBank/DDBJ databases">
        <title>Genome sequnece data of strain Bradyrhizobium sp. nov.</title>
        <authorList>
            <person name="Zhang J."/>
        </authorList>
    </citation>
    <scope>NUCLEOTIDE SEQUENCE</scope>
    <source>
        <strain evidence="1">WYCCWR 12774</strain>
    </source>
</reference>
<organism evidence="1 2">
    <name type="scientific">Bradyrhizobium zhengyangense</name>
    <dbReference type="NCBI Taxonomy" id="2911009"/>
    <lineage>
        <taxon>Bacteria</taxon>
        <taxon>Pseudomonadati</taxon>
        <taxon>Pseudomonadota</taxon>
        <taxon>Alphaproteobacteria</taxon>
        <taxon>Hyphomicrobiales</taxon>
        <taxon>Nitrobacteraceae</taxon>
        <taxon>Bradyrhizobium</taxon>
    </lineage>
</organism>
<comment type="caution">
    <text evidence="1">The sequence shown here is derived from an EMBL/GenBank/DDBJ whole genome shotgun (WGS) entry which is preliminary data.</text>
</comment>
<evidence type="ECO:0000313" key="2">
    <source>
        <dbReference type="Proteomes" id="UP001139012"/>
    </source>
</evidence>
<gene>
    <name evidence="1" type="ORF">L6637_17495</name>
</gene>
<proteinExistence type="predicted"/>
<dbReference type="EMBL" id="JAKLUA010000005">
    <property type="protein sequence ID" value="MCG2668759.1"/>
    <property type="molecule type" value="Genomic_DNA"/>
</dbReference>
<accession>A0ABS9LP25</accession>
<sequence>MKNPKHWNCVDCGVNTAKGGPTEEFARRKVKRGVAKVWQADKTWEVYEVNPQVWKAARCRSVLCIGCIEQRIGRRLTPADFTDGELNQIVGTKRLSDRKGFRGKREFGFLNPMFG</sequence>
<protein>
    <submittedName>
        <fullName evidence="1">Uncharacterized protein</fullName>
    </submittedName>
</protein>
<evidence type="ECO:0000313" key="1">
    <source>
        <dbReference type="EMBL" id="MCG2668759.1"/>
    </source>
</evidence>
<dbReference type="RefSeq" id="WP_237871595.1">
    <property type="nucleotide sequence ID" value="NZ_JAKLUA010000005.1"/>
</dbReference>
<keyword evidence="2" id="KW-1185">Reference proteome</keyword>